<dbReference type="SMART" id="SM00267">
    <property type="entry name" value="GGDEF"/>
    <property type="match status" value="1"/>
</dbReference>
<dbReference type="SUPFAM" id="SSF55785">
    <property type="entry name" value="PYP-like sensor domain (PAS domain)"/>
    <property type="match status" value="2"/>
</dbReference>
<reference evidence="3" key="1">
    <citation type="submission" date="2018-03" db="EMBL/GenBank/DDBJ databases">
        <title>Genome sequencing of Melaminivora sp. strain SC2-7.</title>
        <authorList>
            <person name="Kim S.-J."/>
            <person name="Heo J."/>
            <person name="Ahn J.-H."/>
            <person name="Kwon S.-W."/>
        </authorList>
    </citation>
    <scope>NUCLEOTIDE SEQUENCE [LARGE SCALE GENOMIC DNA]</scope>
    <source>
        <strain evidence="3">SC2-7</strain>
    </source>
</reference>
<dbReference type="InterPro" id="IPR043128">
    <property type="entry name" value="Rev_trsase/Diguanyl_cyclase"/>
</dbReference>
<dbReference type="CDD" id="cd01949">
    <property type="entry name" value="GGDEF"/>
    <property type="match status" value="1"/>
</dbReference>
<dbReference type="AlphaFoldDB" id="A0A2P1NJH9"/>
<dbReference type="Gene3D" id="3.30.450.20">
    <property type="entry name" value="PAS domain"/>
    <property type="match status" value="2"/>
</dbReference>
<dbReference type="Pfam" id="PF00990">
    <property type="entry name" value="GGDEF"/>
    <property type="match status" value="1"/>
</dbReference>
<dbReference type="GO" id="GO:0016301">
    <property type="term" value="F:kinase activity"/>
    <property type="evidence" value="ECO:0007669"/>
    <property type="project" value="UniProtKB-KW"/>
</dbReference>
<evidence type="ECO:0000313" key="3">
    <source>
        <dbReference type="Proteomes" id="UP000241829"/>
    </source>
</evidence>
<gene>
    <name evidence="2" type="ORF">C7H73_05540</name>
</gene>
<dbReference type="PANTHER" id="PTHR44757:SF2">
    <property type="entry name" value="BIOFILM ARCHITECTURE MAINTENANCE PROTEIN MBAA"/>
    <property type="match status" value="1"/>
</dbReference>
<dbReference type="InterPro" id="IPR000160">
    <property type="entry name" value="GGDEF_dom"/>
</dbReference>
<sequence>MSSALSSQADFEHMFELAPVSLWLEDYSGVRALFARWRGEGVTDLAAHLRQHPGRVAEYGAAIRVLKVNQRTLQLLAAPDEAALVASLGRVFSGDMHEHAIAEIEQLWSGALEFSNQTVNYALDGRRLDVRIRGRILPGHEDTWSRVLVSMEDNTEELRARGQLQRSEQYARGLFEHSPVSLWVEDFSQVKRLLDDVRARGIDDFRTFLKVHPDFVEQCMREIRVADVNRLTLRLFGASDKGELLAATHRMFRGEMRESFTDQLLDLWDGKLEQQREVVNYNLAGEPLHIHMQFAVLHERRHDWGMVLLSLVDITARKKAEAYLEYLGKHDVLTGLRNRAYYVEELGRLARKGPWPVGVLAIDVNGLKALNDEQGHAAGDAMLRRAGEVLSKAVDAPACAARIGGDEFSILLPGGDERAVQAMAERLLTLQELNNQFYPGQALSLSVGAALAQQGESLEAAMHLADQAMYAQKAQYYAAGQSLDRRGRGG</sequence>
<dbReference type="InterPro" id="IPR052155">
    <property type="entry name" value="Biofilm_reg_signaling"/>
</dbReference>
<dbReference type="EMBL" id="CP027792">
    <property type="protein sequence ID" value="AVP57181.1"/>
    <property type="molecule type" value="Genomic_DNA"/>
</dbReference>
<dbReference type="Gene3D" id="3.30.70.270">
    <property type="match status" value="1"/>
</dbReference>
<dbReference type="InterPro" id="IPR035965">
    <property type="entry name" value="PAS-like_dom_sf"/>
</dbReference>
<keyword evidence="2" id="KW-0418">Kinase</keyword>
<dbReference type="OrthoDB" id="9812260at2"/>
<dbReference type="NCBIfam" id="TIGR00254">
    <property type="entry name" value="GGDEF"/>
    <property type="match status" value="1"/>
</dbReference>
<name>A0A2P1NJH9_9BURK</name>
<evidence type="ECO:0000313" key="2">
    <source>
        <dbReference type="EMBL" id="AVP57181.1"/>
    </source>
</evidence>
<dbReference type="PANTHER" id="PTHR44757">
    <property type="entry name" value="DIGUANYLATE CYCLASE DGCP"/>
    <property type="match status" value="1"/>
</dbReference>
<dbReference type="InterPro" id="IPR029787">
    <property type="entry name" value="Nucleotide_cyclase"/>
</dbReference>
<feature type="domain" description="GGDEF" evidence="1">
    <location>
        <begin position="355"/>
        <end position="490"/>
    </location>
</feature>
<keyword evidence="2" id="KW-0808">Transferase</keyword>
<dbReference type="Proteomes" id="UP000241829">
    <property type="component" value="Chromosome"/>
</dbReference>
<dbReference type="KEGG" id="melm:C7H73_05540"/>
<protein>
    <submittedName>
        <fullName evidence="2">Histidine kinase</fullName>
    </submittedName>
</protein>
<dbReference type="SUPFAM" id="SSF55073">
    <property type="entry name" value="Nucleotide cyclase"/>
    <property type="match status" value="1"/>
</dbReference>
<proteinExistence type="predicted"/>
<dbReference type="PROSITE" id="PS50887">
    <property type="entry name" value="GGDEF"/>
    <property type="match status" value="1"/>
</dbReference>
<organism evidence="2 3">
    <name type="scientific">Pulveribacter suum</name>
    <dbReference type="NCBI Taxonomy" id="2116657"/>
    <lineage>
        <taxon>Bacteria</taxon>
        <taxon>Pseudomonadati</taxon>
        <taxon>Pseudomonadota</taxon>
        <taxon>Betaproteobacteria</taxon>
        <taxon>Burkholderiales</taxon>
        <taxon>Comamonadaceae</taxon>
        <taxon>Pulveribacter</taxon>
    </lineage>
</organism>
<dbReference type="RefSeq" id="WP_106845738.1">
    <property type="nucleotide sequence ID" value="NZ_CP027792.1"/>
</dbReference>
<evidence type="ECO:0000259" key="1">
    <source>
        <dbReference type="PROSITE" id="PS50887"/>
    </source>
</evidence>
<keyword evidence="3" id="KW-1185">Reference proteome</keyword>
<accession>A0A2P1NJH9</accession>